<sequence>MNRRLSTLLGFGAGVAASLGGRNQKQWKRMRKRMKKVFK</sequence>
<keyword evidence="2" id="KW-1185">Reference proteome</keyword>
<comment type="caution">
    <text evidence="1">The sequence shown here is derived from an EMBL/GenBank/DDBJ whole genome shotgun (WGS) entry which is preliminary data.</text>
</comment>
<reference evidence="1 2" key="1">
    <citation type="journal article" date="2018" name="J. Microbiol.">
        <title>Bacillus spongiae sp. nov., isolated from sponge of Jeju Island.</title>
        <authorList>
            <person name="Lee G.E."/>
            <person name="Im W.T."/>
            <person name="Park J.S."/>
        </authorList>
    </citation>
    <scope>NUCLEOTIDE SEQUENCE [LARGE SCALE GENOMIC DNA]</scope>
    <source>
        <strain evidence="1 2">135PIL107-10</strain>
    </source>
</reference>
<organism evidence="1 2">
    <name type="scientific">Bacillus spongiae</name>
    <dbReference type="NCBI Taxonomy" id="2683610"/>
    <lineage>
        <taxon>Bacteria</taxon>
        <taxon>Bacillati</taxon>
        <taxon>Bacillota</taxon>
        <taxon>Bacilli</taxon>
        <taxon>Bacillales</taxon>
        <taxon>Bacillaceae</taxon>
        <taxon>Bacillus</taxon>
    </lineage>
</organism>
<protein>
    <submittedName>
        <fullName evidence="1">DUF3918 domain-containing protein</fullName>
    </submittedName>
</protein>
<dbReference type="RefSeq" id="WP_336585142.1">
    <property type="nucleotide sequence ID" value="NZ_JBBAXC010000001.1"/>
</dbReference>
<dbReference type="Proteomes" id="UP001312865">
    <property type="component" value="Unassembled WGS sequence"/>
</dbReference>
<gene>
    <name evidence="1" type="ORF">WAK64_01465</name>
</gene>
<accession>A0ABU8H8W6</accession>
<dbReference type="EMBL" id="JBBAXC010000001">
    <property type="protein sequence ID" value="MEI5905732.1"/>
    <property type="molecule type" value="Genomic_DNA"/>
</dbReference>
<evidence type="ECO:0000313" key="2">
    <source>
        <dbReference type="Proteomes" id="UP001312865"/>
    </source>
</evidence>
<proteinExistence type="predicted"/>
<evidence type="ECO:0000313" key="1">
    <source>
        <dbReference type="EMBL" id="MEI5905732.1"/>
    </source>
</evidence>
<name>A0ABU8H8W6_9BACI</name>